<comment type="caution">
    <text evidence="1">The sequence shown here is derived from an EMBL/GenBank/DDBJ whole genome shotgun (WGS) entry which is preliminary data.</text>
</comment>
<gene>
    <name evidence="1" type="ORF">GCM10011613_11890</name>
</gene>
<evidence type="ECO:0000313" key="1">
    <source>
        <dbReference type="EMBL" id="GGY69200.1"/>
    </source>
</evidence>
<name>A0ABQ3AYF5_9GAMM</name>
<dbReference type="RefSeq" id="WP_189416713.1">
    <property type="nucleotide sequence ID" value="NZ_BMYZ01000001.1"/>
</dbReference>
<sequence length="66" mass="7511">MSTYDDFSVSRFKNFLAAHKPRAWKQEAPLDMTVYSKPEPTSKTRIPSKNSFTNAVTESVVHQHLG</sequence>
<dbReference type="Proteomes" id="UP000619761">
    <property type="component" value="Unassembled WGS sequence"/>
</dbReference>
<keyword evidence="2" id="KW-1185">Reference proteome</keyword>
<dbReference type="EMBL" id="BMYZ01000001">
    <property type="protein sequence ID" value="GGY69200.1"/>
    <property type="molecule type" value="Genomic_DNA"/>
</dbReference>
<reference evidence="2" key="1">
    <citation type="journal article" date="2019" name="Int. J. Syst. Evol. Microbiol.">
        <title>The Global Catalogue of Microorganisms (GCM) 10K type strain sequencing project: providing services to taxonomists for standard genome sequencing and annotation.</title>
        <authorList>
            <consortium name="The Broad Institute Genomics Platform"/>
            <consortium name="The Broad Institute Genome Sequencing Center for Infectious Disease"/>
            <person name="Wu L."/>
            <person name="Ma J."/>
        </authorList>
    </citation>
    <scope>NUCLEOTIDE SEQUENCE [LARGE SCALE GENOMIC DNA]</scope>
    <source>
        <strain evidence="2">KCTC 32239</strain>
    </source>
</reference>
<evidence type="ECO:0000313" key="2">
    <source>
        <dbReference type="Proteomes" id="UP000619761"/>
    </source>
</evidence>
<protein>
    <submittedName>
        <fullName evidence="1">Uncharacterized protein</fullName>
    </submittedName>
</protein>
<organism evidence="1 2">
    <name type="scientific">Cellvibrio zantedeschiae</name>
    <dbReference type="NCBI Taxonomy" id="1237077"/>
    <lineage>
        <taxon>Bacteria</taxon>
        <taxon>Pseudomonadati</taxon>
        <taxon>Pseudomonadota</taxon>
        <taxon>Gammaproteobacteria</taxon>
        <taxon>Cellvibrionales</taxon>
        <taxon>Cellvibrionaceae</taxon>
        <taxon>Cellvibrio</taxon>
    </lineage>
</organism>
<accession>A0ABQ3AYF5</accession>
<proteinExistence type="predicted"/>